<name>A0A177BAQ5_9BILA</name>
<dbReference type="PANTHER" id="PTHR19303">
    <property type="entry name" value="TRANSPOSON"/>
    <property type="match status" value="1"/>
</dbReference>
<dbReference type="Gene3D" id="1.10.10.60">
    <property type="entry name" value="Homeodomain-like"/>
    <property type="match status" value="2"/>
</dbReference>
<sequence>MNNKRKRNPHCSQRELATKFKISLGTINRILSNKEKLLQIDDNRNKRQRKLLKTNVIDSTLFKWFVSRRHMHHSISGDSLKIMALKLAESANIFNFCASTEWLNSFRNRYNIKSKFLIGESGFVPESLIDNFKPIYEKKLKKYNSDNIFNCDETDVYEALLSINQVWREVSNTTISNCWNNEIKNSNIESSYKIDFIFENIYEEISESDHIFIKQFSENKRMNVPNQPYLKTIKL</sequence>
<dbReference type="SMART" id="SM00674">
    <property type="entry name" value="CENPB"/>
    <property type="match status" value="1"/>
</dbReference>
<dbReference type="OrthoDB" id="9909311at2759"/>
<dbReference type="GO" id="GO:0003677">
    <property type="term" value="F:DNA binding"/>
    <property type="evidence" value="ECO:0007669"/>
    <property type="project" value="UniProtKB-KW"/>
</dbReference>
<evidence type="ECO:0000313" key="3">
    <source>
        <dbReference type="EMBL" id="OAF71397.1"/>
    </source>
</evidence>
<comment type="caution">
    <text evidence="3">The sequence shown here is derived from an EMBL/GenBank/DDBJ whole genome shotgun (WGS) entry which is preliminary data.</text>
</comment>
<dbReference type="Proteomes" id="UP000078046">
    <property type="component" value="Unassembled WGS sequence"/>
</dbReference>
<evidence type="ECO:0000313" key="4">
    <source>
        <dbReference type="Proteomes" id="UP000078046"/>
    </source>
</evidence>
<dbReference type="PROSITE" id="PS51253">
    <property type="entry name" value="HTH_CENPB"/>
    <property type="match status" value="1"/>
</dbReference>
<dbReference type="SUPFAM" id="SSF46689">
    <property type="entry name" value="Homeodomain-like"/>
    <property type="match status" value="1"/>
</dbReference>
<keyword evidence="1" id="KW-0238">DNA-binding</keyword>
<reference evidence="3 4" key="1">
    <citation type="submission" date="2016-04" db="EMBL/GenBank/DDBJ databases">
        <title>The genome of Intoshia linei affirms orthonectids as highly simplified spiralians.</title>
        <authorList>
            <person name="Mikhailov K.V."/>
            <person name="Slusarev G.S."/>
            <person name="Nikitin M.A."/>
            <person name="Logacheva M.D."/>
            <person name="Penin A."/>
            <person name="Aleoshin V."/>
            <person name="Panchin Y.V."/>
        </authorList>
    </citation>
    <scope>NUCLEOTIDE SEQUENCE [LARGE SCALE GENOMIC DNA]</scope>
    <source>
        <strain evidence="3">Intl2013</strain>
        <tissue evidence="3">Whole animal</tissue>
    </source>
</reference>
<protein>
    <recommendedName>
        <fullName evidence="2">HTH CENPB-type domain-containing protein</fullName>
    </recommendedName>
</protein>
<evidence type="ECO:0000259" key="2">
    <source>
        <dbReference type="PROSITE" id="PS51253"/>
    </source>
</evidence>
<proteinExistence type="predicted"/>
<dbReference type="InterPro" id="IPR050863">
    <property type="entry name" value="CenT-Element_Derived"/>
</dbReference>
<dbReference type="InterPro" id="IPR009057">
    <property type="entry name" value="Homeodomain-like_sf"/>
</dbReference>
<dbReference type="InterPro" id="IPR006600">
    <property type="entry name" value="HTH_CenpB_DNA-bd_dom"/>
</dbReference>
<feature type="domain" description="HTH CENPB-type" evidence="2">
    <location>
        <begin position="45"/>
        <end position="116"/>
    </location>
</feature>
<dbReference type="PANTHER" id="PTHR19303:SF73">
    <property type="entry name" value="PROTEIN PDC2"/>
    <property type="match status" value="1"/>
</dbReference>
<evidence type="ECO:0000256" key="1">
    <source>
        <dbReference type="ARBA" id="ARBA00023125"/>
    </source>
</evidence>
<keyword evidence="4" id="KW-1185">Reference proteome</keyword>
<dbReference type="Pfam" id="PF13412">
    <property type="entry name" value="HTH_24"/>
    <property type="match status" value="1"/>
</dbReference>
<dbReference type="EMBL" id="LWCA01000054">
    <property type="protein sequence ID" value="OAF71397.1"/>
    <property type="molecule type" value="Genomic_DNA"/>
</dbReference>
<accession>A0A177BAQ5</accession>
<organism evidence="3 4">
    <name type="scientific">Intoshia linei</name>
    <dbReference type="NCBI Taxonomy" id="1819745"/>
    <lineage>
        <taxon>Eukaryota</taxon>
        <taxon>Metazoa</taxon>
        <taxon>Spiralia</taxon>
        <taxon>Lophotrochozoa</taxon>
        <taxon>Mesozoa</taxon>
        <taxon>Orthonectida</taxon>
        <taxon>Rhopaluridae</taxon>
        <taxon>Intoshia</taxon>
    </lineage>
</organism>
<dbReference type="AlphaFoldDB" id="A0A177BAQ5"/>
<dbReference type="Pfam" id="PF03221">
    <property type="entry name" value="HTH_Tnp_Tc5"/>
    <property type="match status" value="1"/>
</dbReference>
<dbReference type="GO" id="GO:0005634">
    <property type="term" value="C:nucleus"/>
    <property type="evidence" value="ECO:0007669"/>
    <property type="project" value="TreeGrafter"/>
</dbReference>
<gene>
    <name evidence="3" type="ORF">A3Q56_00825</name>
</gene>